<dbReference type="InterPro" id="IPR036938">
    <property type="entry name" value="PAP2/HPO_sf"/>
</dbReference>
<gene>
    <name evidence="4" type="ORF">GXW98_03100</name>
</gene>
<protein>
    <submittedName>
        <fullName evidence="4">Phosphatase PAP2 family protein</fullName>
    </submittedName>
</protein>
<proteinExistence type="predicted"/>
<evidence type="ECO:0000313" key="4">
    <source>
        <dbReference type="EMBL" id="NLT79260.1"/>
    </source>
</evidence>
<dbReference type="SMART" id="SM00014">
    <property type="entry name" value="acidPPc"/>
    <property type="match status" value="1"/>
</dbReference>
<evidence type="ECO:0000313" key="5">
    <source>
        <dbReference type="Proteomes" id="UP000767327"/>
    </source>
</evidence>
<feature type="transmembrane region" description="Helical" evidence="2">
    <location>
        <begin position="904"/>
        <end position="926"/>
    </location>
</feature>
<dbReference type="Gene3D" id="1.20.144.10">
    <property type="entry name" value="Phosphatidic acid phosphatase type 2/haloperoxidase"/>
    <property type="match status" value="1"/>
</dbReference>
<keyword evidence="2" id="KW-1133">Transmembrane helix</keyword>
<dbReference type="PRINTS" id="PR00483">
    <property type="entry name" value="BACPHPHTASE"/>
</dbReference>
<evidence type="ECO:0000259" key="3">
    <source>
        <dbReference type="SMART" id="SM00014"/>
    </source>
</evidence>
<keyword evidence="2" id="KW-0472">Membrane</keyword>
<dbReference type="GO" id="GO:0003993">
    <property type="term" value="F:acid phosphatase activity"/>
    <property type="evidence" value="ECO:0007669"/>
    <property type="project" value="InterPro"/>
</dbReference>
<evidence type="ECO:0000256" key="2">
    <source>
        <dbReference type="SAM" id="Phobius"/>
    </source>
</evidence>
<dbReference type="Pfam" id="PF01569">
    <property type="entry name" value="PAP2"/>
    <property type="match status" value="1"/>
</dbReference>
<sequence length="932" mass="96790">MSENRDSRRVPRWAVALTAVAVGLTTMNISALTAGTAHADEASTYQSATATAADACSANVGMLGYTDALDNVTYNNERVGGLSSLAWDEQSNSYVSSLDNNGDTTARIWFLGSDMSKPSVSREPLILKDQNGNAYNGYNSDNEGLAVLPNGDYLVSSETEPSIRIYGRDGVQKSALTVPDRFMVHNDTTAASGEATTNLTLEGLTISPSGHQIVAAMEGSLSGDVSASDTLSRRFLVYRDDQAGAQGQWKLTKQTAFKVADAAKGISEISALSDDSVLVLQRSFAKASGNDVILSKASGLTAAPDVSGVQNLSAAPTTDFLSSQSLANLTNCKTLGATAKSGATQKNPLMDNYEGMAITKQDGDTADVSIISDNNFGATQTTRVLNLSVDTANYESDSNQPDLVSLLSDFSSLWKASTPFVSSDVSTFGKGTVGNASVLKHNDDMTKAINNAAAAGSTGTTPSAQQQRALVDSDYKLGETLPDALGPVLGKYLSQGISDGSLPMFTKLFTQTNQTGYGVSTLGDYVSTSKAKNTFNHPRPYVDRTNGGYPAAGLDKTVGIEKVQAWTDSTGTRHDPSYDAMTTSGSFPSGHTTYATSGAVGLATLLPELAPEILARGSEAGNNRIVLGVHYPLDIIGGRIDGDVANVARWSDATFVKDQLEPARQELVNYLTKECKANGYGSTLSQCITTTEANGSKGYANSFVDPVSTQPVTDRASAIKAYQSRMTYGFTASGNQTTALQKAVSTSVDQVPAGAENLLTTAYPTLTGAQRRQVLAQTALPVSGNPLQSSSQGYYNMDLASAMSAKVTLDDKGNVVAVAAGQSAPSVVKAADTNNGNNGNSDNNGGNSNNGAGNDSNGTGSNTGTDKGQAGANTATPKAGANDKAKASKQGKTASPLAKTGADVAMVAVAALIVLLAGGALILVSIRRRKQR</sequence>
<dbReference type="Pfam" id="PF13449">
    <property type="entry name" value="Phytase-like"/>
    <property type="match status" value="1"/>
</dbReference>
<comment type="caution">
    <text evidence="4">The sequence shown here is derived from an EMBL/GenBank/DDBJ whole genome shotgun (WGS) entry which is preliminary data.</text>
</comment>
<feature type="domain" description="Phosphatidic acid phosphatase type 2/haloperoxidase" evidence="3">
    <location>
        <begin position="517"/>
        <end position="650"/>
    </location>
</feature>
<dbReference type="InterPro" id="IPR001011">
    <property type="entry name" value="Acid_Pase_classA_bac"/>
</dbReference>
<evidence type="ECO:0000256" key="1">
    <source>
        <dbReference type="SAM" id="MobiDB-lite"/>
    </source>
</evidence>
<dbReference type="AlphaFoldDB" id="A0A971CY68"/>
<dbReference type="CDD" id="cd03397">
    <property type="entry name" value="PAP2_acid_phosphatase"/>
    <property type="match status" value="1"/>
</dbReference>
<organism evidence="4 5">
    <name type="scientific">Bifidobacterium crudilactis</name>
    <dbReference type="NCBI Taxonomy" id="327277"/>
    <lineage>
        <taxon>Bacteria</taxon>
        <taxon>Bacillati</taxon>
        <taxon>Actinomycetota</taxon>
        <taxon>Actinomycetes</taxon>
        <taxon>Bifidobacteriales</taxon>
        <taxon>Bifidobacteriaceae</taxon>
        <taxon>Bifidobacterium</taxon>
    </lineage>
</organism>
<feature type="compositionally biased region" description="Low complexity" evidence="1">
    <location>
        <begin position="830"/>
        <end position="866"/>
    </location>
</feature>
<dbReference type="Proteomes" id="UP000767327">
    <property type="component" value="Unassembled WGS sequence"/>
</dbReference>
<dbReference type="RefSeq" id="WP_273172974.1">
    <property type="nucleotide sequence ID" value="NZ_JAAXZR010000012.1"/>
</dbReference>
<dbReference type="InterPro" id="IPR000326">
    <property type="entry name" value="PAP2/HPO"/>
</dbReference>
<dbReference type="GO" id="GO:0030288">
    <property type="term" value="C:outer membrane-bounded periplasmic space"/>
    <property type="evidence" value="ECO:0007669"/>
    <property type="project" value="InterPro"/>
</dbReference>
<dbReference type="SUPFAM" id="SSF48317">
    <property type="entry name" value="Acid phosphatase/Vanadium-dependent haloperoxidase"/>
    <property type="match status" value="1"/>
</dbReference>
<feature type="region of interest" description="Disordered" evidence="1">
    <location>
        <begin position="829"/>
        <end position="898"/>
    </location>
</feature>
<dbReference type="InterPro" id="IPR027372">
    <property type="entry name" value="Phytase-like_dom"/>
</dbReference>
<reference evidence="4" key="2">
    <citation type="submission" date="2020-01" db="EMBL/GenBank/DDBJ databases">
        <authorList>
            <person name="Campanaro S."/>
        </authorList>
    </citation>
    <scope>NUCLEOTIDE SEQUENCE</scope>
    <source>
        <strain evidence="4">AS01afH2WH_6</strain>
    </source>
</reference>
<dbReference type="SUPFAM" id="SSF101898">
    <property type="entry name" value="NHL repeat"/>
    <property type="match status" value="1"/>
</dbReference>
<reference evidence="4" key="1">
    <citation type="journal article" date="2020" name="Biotechnol. Biofuels">
        <title>New insights from the biogas microbiome by comprehensive genome-resolved metagenomics of nearly 1600 species originating from multiple anaerobic digesters.</title>
        <authorList>
            <person name="Campanaro S."/>
            <person name="Treu L."/>
            <person name="Rodriguez-R L.M."/>
            <person name="Kovalovszki A."/>
            <person name="Ziels R.M."/>
            <person name="Maus I."/>
            <person name="Zhu X."/>
            <person name="Kougias P.G."/>
            <person name="Basile A."/>
            <person name="Luo G."/>
            <person name="Schluter A."/>
            <person name="Konstantinidis K.T."/>
            <person name="Angelidaki I."/>
        </authorList>
    </citation>
    <scope>NUCLEOTIDE SEQUENCE</scope>
    <source>
        <strain evidence="4">AS01afH2WH_6</strain>
    </source>
</reference>
<accession>A0A971CY68</accession>
<keyword evidence="2" id="KW-0812">Transmembrane</keyword>
<name>A0A971CY68_9BIFI</name>
<dbReference type="EMBL" id="JAAXZR010000012">
    <property type="protein sequence ID" value="NLT79260.1"/>
    <property type="molecule type" value="Genomic_DNA"/>
</dbReference>